<evidence type="ECO:0000256" key="1">
    <source>
        <dbReference type="SAM" id="Phobius"/>
    </source>
</evidence>
<reference evidence="2 3" key="1">
    <citation type="submission" date="2020-08" db="EMBL/GenBank/DDBJ databases">
        <title>Sequencing the genomes of 1000 actinobacteria strains.</title>
        <authorList>
            <person name="Klenk H.-P."/>
        </authorList>
    </citation>
    <scope>NUCLEOTIDE SEQUENCE [LARGE SCALE GENOMIC DNA]</scope>
    <source>
        <strain evidence="2 3">DSM 43851</strain>
    </source>
</reference>
<gene>
    <name evidence="2" type="ORF">BJ998_004414</name>
</gene>
<organism evidence="2 3">
    <name type="scientific">Kutzneria kofuensis</name>
    <dbReference type="NCBI Taxonomy" id="103725"/>
    <lineage>
        <taxon>Bacteria</taxon>
        <taxon>Bacillati</taxon>
        <taxon>Actinomycetota</taxon>
        <taxon>Actinomycetes</taxon>
        <taxon>Pseudonocardiales</taxon>
        <taxon>Pseudonocardiaceae</taxon>
        <taxon>Kutzneria</taxon>
    </lineage>
</organism>
<dbReference type="RefSeq" id="WP_184864404.1">
    <property type="nucleotide sequence ID" value="NZ_BAAAWY010000012.1"/>
</dbReference>
<keyword evidence="1" id="KW-1133">Transmembrane helix</keyword>
<dbReference type="Proteomes" id="UP000585638">
    <property type="component" value="Unassembled WGS sequence"/>
</dbReference>
<keyword evidence="1" id="KW-0472">Membrane</keyword>
<evidence type="ECO:0000313" key="2">
    <source>
        <dbReference type="EMBL" id="MBB5893218.1"/>
    </source>
</evidence>
<sequence length="182" mass="18455">MAKERRRRAYLPAGIVILAVLGGGQYYLSNIFAPADTGSGGNGGTGGVPGADVPLHGPANPAYAVSSVYAAVGNDDPGKVCQSVLGGIGGVHFAGSFSTTSCEDAVHKEHKKVTDSETYASITVPLGAIHEEGTSSATVYSCAMPISGGDPLGTFVLTRTDNGWIIVDNKPDPGPCPPADSH</sequence>
<keyword evidence="3" id="KW-1185">Reference proteome</keyword>
<feature type="transmembrane region" description="Helical" evidence="1">
    <location>
        <begin position="9"/>
        <end position="28"/>
    </location>
</feature>
<proteinExistence type="predicted"/>
<protein>
    <submittedName>
        <fullName evidence="2">Uncharacterized protein</fullName>
    </submittedName>
</protein>
<evidence type="ECO:0000313" key="3">
    <source>
        <dbReference type="Proteomes" id="UP000585638"/>
    </source>
</evidence>
<accession>A0A7W9KIH3</accession>
<dbReference type="EMBL" id="JACHIR010000001">
    <property type="protein sequence ID" value="MBB5893218.1"/>
    <property type="molecule type" value="Genomic_DNA"/>
</dbReference>
<name>A0A7W9KIH3_9PSEU</name>
<keyword evidence="1" id="KW-0812">Transmembrane</keyword>
<dbReference type="AlphaFoldDB" id="A0A7W9KIH3"/>
<comment type="caution">
    <text evidence="2">The sequence shown here is derived from an EMBL/GenBank/DDBJ whole genome shotgun (WGS) entry which is preliminary data.</text>
</comment>